<dbReference type="AlphaFoldDB" id="A0A285ZQ20"/>
<dbReference type="OrthoDB" id="787383at2"/>
<keyword evidence="1" id="KW-0812">Transmembrane</keyword>
<reference evidence="4" key="1">
    <citation type="submission" date="2017-09" db="EMBL/GenBank/DDBJ databases">
        <authorList>
            <person name="Varghese N."/>
            <person name="Submissions S."/>
        </authorList>
    </citation>
    <scope>NUCLEOTIDE SEQUENCE [LARGE SCALE GENOMIC DNA]</scope>
    <source>
        <strain evidence="4">CGMCC 1.12803</strain>
    </source>
</reference>
<dbReference type="RefSeq" id="WP_097127917.1">
    <property type="nucleotide sequence ID" value="NZ_OCMT01000001.1"/>
</dbReference>
<feature type="domain" description="DUF1266" evidence="2">
    <location>
        <begin position="85"/>
        <end position="211"/>
    </location>
</feature>
<keyword evidence="1" id="KW-0472">Membrane</keyword>
<evidence type="ECO:0000313" key="4">
    <source>
        <dbReference type="Proteomes" id="UP000219281"/>
    </source>
</evidence>
<name>A0A285ZQ20_9SPHI</name>
<dbReference type="InterPro" id="IPR009677">
    <property type="entry name" value="DUF1266"/>
</dbReference>
<dbReference type="Pfam" id="PF06889">
    <property type="entry name" value="DUF1266"/>
    <property type="match status" value="1"/>
</dbReference>
<organism evidence="3 4">
    <name type="scientific">Pedobacter xixiisoli</name>
    <dbReference type="NCBI Taxonomy" id="1476464"/>
    <lineage>
        <taxon>Bacteria</taxon>
        <taxon>Pseudomonadati</taxon>
        <taxon>Bacteroidota</taxon>
        <taxon>Sphingobacteriia</taxon>
        <taxon>Sphingobacteriales</taxon>
        <taxon>Sphingobacteriaceae</taxon>
        <taxon>Pedobacter</taxon>
    </lineage>
</organism>
<proteinExistence type="predicted"/>
<keyword evidence="4" id="KW-1185">Reference proteome</keyword>
<sequence length="245" mass="28152">MSTNVYFIIGAVAVVFIIYMMVLRSMTKKRKQQQLDEFKSTHSGNPLTEEQKRLLTFGAILFYYRMEKILGFTPENGLDQYISGLQNQWEISNAEDAKETLNNLLALRRSTEFYLLLQQPSPELAKIQKNIAKELGIELSVVEQTKNAYGWDICRAVSLAKWCYWCGYLTEAEAWSYMERAAAIANEHGTDWTDYTVSFLLGRTIQGFDLDDVAVESKQVLHSQNPTFGKTEDIDVYKRYAFAKS</sequence>
<feature type="transmembrane region" description="Helical" evidence="1">
    <location>
        <begin position="6"/>
        <end position="23"/>
    </location>
</feature>
<accession>A0A285ZQ20</accession>
<evidence type="ECO:0000259" key="2">
    <source>
        <dbReference type="Pfam" id="PF06889"/>
    </source>
</evidence>
<evidence type="ECO:0000313" key="3">
    <source>
        <dbReference type="EMBL" id="SOD11761.1"/>
    </source>
</evidence>
<evidence type="ECO:0000256" key="1">
    <source>
        <dbReference type="SAM" id="Phobius"/>
    </source>
</evidence>
<keyword evidence="1" id="KW-1133">Transmembrane helix</keyword>
<gene>
    <name evidence="3" type="ORF">SAMN06297358_0320</name>
</gene>
<dbReference type="Proteomes" id="UP000219281">
    <property type="component" value="Unassembled WGS sequence"/>
</dbReference>
<dbReference type="EMBL" id="OCMT01000001">
    <property type="protein sequence ID" value="SOD11761.1"/>
    <property type="molecule type" value="Genomic_DNA"/>
</dbReference>
<protein>
    <recommendedName>
        <fullName evidence="2">DUF1266 domain-containing protein</fullName>
    </recommendedName>
</protein>